<comment type="subcellular location">
    <subcellularLocation>
        <location evidence="1">Membrane</location>
    </subcellularLocation>
</comment>
<accession>A0ABS7KJ39</accession>
<dbReference type="PANTHER" id="PTHR46825">
    <property type="entry name" value="D-ALANYL-D-ALANINE-CARBOXYPEPTIDASE/ENDOPEPTIDASE AMPH"/>
    <property type="match status" value="1"/>
</dbReference>
<organism evidence="4 5">
    <name type="scientific">Paenibacillus cucumis</name>
    <name type="common">ex Kampfer et al. 2016</name>
    <dbReference type="NCBI Taxonomy" id="1776858"/>
    <lineage>
        <taxon>Bacteria</taxon>
        <taxon>Bacillati</taxon>
        <taxon>Bacillota</taxon>
        <taxon>Bacilli</taxon>
        <taxon>Bacillales</taxon>
        <taxon>Paenibacillaceae</taxon>
        <taxon>Paenibacillus</taxon>
    </lineage>
</organism>
<dbReference type="Proteomes" id="UP000706031">
    <property type="component" value="Unassembled WGS sequence"/>
</dbReference>
<sequence length="727" mass="79992">MITQDIKINKGMIKTTVKKRTSIVALSLMIIMLTPGTIMAAPSVTKSNDLMYETTKKTVVEKASLLTEIYGTTSVQYALMDQGEIIVSGQTGKNDSKGEVPLTSDTIYGIGSTSKMFLTASVMKLVDEGKVDLDQPVTRYIPEFKMKDQRYNQITPRMLLNHSAGLLGTSSHNATLYGDNDTLSHDTFLDQLATQHLKAEPGVYSVYSNDAFTLAEHLVERVSGLSFTAYIHKHFTEPLKMEHTKTPQDVVNPANMAGIYSPLYKGQLPQENYNIIATGGIYSTAKDLVKFSQIFTGEVKGILSSESVHAMEQKEYKRGMWPEESDSSISYGLGWDSVNLFPFNDYGIKAVTKGGDTVSYHSSLIVLPEHNLAAAVTSSGGSSAIDQLIASELLLSALETKGIIQERIPEKSFGMPVKADMPKEMSEYAGIYGGNNSVMKVDVGSTGELSITPQMVPNSPSDQYIYTSDGTFVNKEGTKKLKFVKESNGHIYLWSRSYLSIPGLGQLAFSEYTAQKLENNELPKDIQAAWDQRDGQRYYLMNEKYTSTAYLHSSAIIPLDTGNGVPGYMINHKIVGADHAVNQLQIPGMAGRDARDIYFSRKNGIEYIHFTGYEYASEEIVQTLYSGNQSKITIQPEGYNRWFSVPSAAVGQVMTVKMPANAAFAVYDQTGVCVNHTVVSGKNEVILPENGRIVFAGETGSRFEVSLKKKKAYSHVFTESTCKKSSL</sequence>
<gene>
    <name evidence="4" type="ORF">H7T88_12225</name>
</gene>
<dbReference type="Pfam" id="PF00144">
    <property type="entry name" value="Beta-lactamase"/>
    <property type="match status" value="1"/>
</dbReference>
<dbReference type="PANTHER" id="PTHR46825:SF11">
    <property type="entry name" value="PENICILLIN-BINDING PROTEIN 4"/>
    <property type="match status" value="1"/>
</dbReference>
<evidence type="ECO:0000313" key="4">
    <source>
        <dbReference type="EMBL" id="MBY0203981.1"/>
    </source>
</evidence>
<dbReference type="SUPFAM" id="SSF56601">
    <property type="entry name" value="beta-lactamase/transpeptidase-like"/>
    <property type="match status" value="1"/>
</dbReference>
<evidence type="ECO:0000313" key="5">
    <source>
        <dbReference type="Proteomes" id="UP000706031"/>
    </source>
</evidence>
<proteinExistence type="predicted"/>
<evidence type="ECO:0000259" key="3">
    <source>
        <dbReference type="Pfam" id="PF00144"/>
    </source>
</evidence>
<keyword evidence="5" id="KW-1185">Reference proteome</keyword>
<evidence type="ECO:0000256" key="2">
    <source>
        <dbReference type="ARBA" id="ARBA00023136"/>
    </source>
</evidence>
<reference evidence="4 5" key="1">
    <citation type="submission" date="2020-08" db="EMBL/GenBank/DDBJ databases">
        <title>Fungal Genomes of the International Space Station.</title>
        <authorList>
            <person name="Seuylemezian A."/>
            <person name="Singh N.K."/>
            <person name="Wood J."/>
            <person name="Venkateswaran K."/>
        </authorList>
    </citation>
    <scope>NUCLEOTIDE SEQUENCE [LARGE SCALE GENOMIC DNA]</scope>
    <source>
        <strain evidence="4 5">S/N-304-OC-R4</strain>
    </source>
</reference>
<keyword evidence="2" id="KW-0472">Membrane</keyword>
<name>A0ABS7KJ39_9BACL</name>
<comment type="caution">
    <text evidence="4">The sequence shown here is derived from an EMBL/GenBank/DDBJ whole genome shotgun (WGS) entry which is preliminary data.</text>
</comment>
<dbReference type="EMBL" id="JACLIC010000020">
    <property type="protein sequence ID" value="MBY0203981.1"/>
    <property type="molecule type" value="Genomic_DNA"/>
</dbReference>
<dbReference type="RefSeq" id="WP_221788663.1">
    <property type="nucleotide sequence ID" value="NZ_JACLIC010000020.1"/>
</dbReference>
<dbReference type="InterPro" id="IPR050491">
    <property type="entry name" value="AmpC-like"/>
</dbReference>
<feature type="domain" description="Beta-lactamase-related" evidence="3">
    <location>
        <begin position="70"/>
        <end position="383"/>
    </location>
</feature>
<evidence type="ECO:0000256" key="1">
    <source>
        <dbReference type="ARBA" id="ARBA00004370"/>
    </source>
</evidence>
<dbReference type="InterPro" id="IPR012338">
    <property type="entry name" value="Beta-lactam/transpept-like"/>
</dbReference>
<dbReference type="InterPro" id="IPR001466">
    <property type="entry name" value="Beta-lactam-related"/>
</dbReference>
<protein>
    <submittedName>
        <fullName evidence="4">Beta-lactamase family protein</fullName>
    </submittedName>
</protein>
<dbReference type="Gene3D" id="3.40.710.10">
    <property type="entry name" value="DD-peptidase/beta-lactamase superfamily"/>
    <property type="match status" value="1"/>
</dbReference>